<evidence type="ECO:0000256" key="9">
    <source>
        <dbReference type="PIRSR" id="PIRSR001589-2"/>
    </source>
</evidence>
<dbReference type="KEGG" id="xba:C7S18_23110"/>
<dbReference type="CDD" id="cd00712">
    <property type="entry name" value="AsnB"/>
    <property type="match status" value="1"/>
</dbReference>
<name>A0A2P1PYH0_9GAMM</name>
<dbReference type="PANTHER" id="PTHR43284">
    <property type="entry name" value="ASPARAGINE SYNTHETASE (GLUTAMINE-HYDROLYZING)"/>
    <property type="match status" value="1"/>
</dbReference>
<evidence type="ECO:0000256" key="8">
    <source>
        <dbReference type="PIRSR" id="PIRSR001589-1"/>
    </source>
</evidence>
<evidence type="ECO:0000259" key="10">
    <source>
        <dbReference type="PROSITE" id="PS51278"/>
    </source>
</evidence>
<dbReference type="Pfam" id="PF13537">
    <property type="entry name" value="GATase_7"/>
    <property type="match status" value="1"/>
</dbReference>
<dbReference type="InterPro" id="IPR029055">
    <property type="entry name" value="Ntn_hydrolases_N"/>
</dbReference>
<accession>A0A2P1PYH0</accession>
<dbReference type="EMBL" id="CP027860">
    <property type="protein sequence ID" value="AVP99889.1"/>
    <property type="molecule type" value="Genomic_DNA"/>
</dbReference>
<dbReference type="InterPro" id="IPR006426">
    <property type="entry name" value="Asn_synth_AEB"/>
</dbReference>
<feature type="binding site" evidence="9">
    <location>
        <position position="104"/>
    </location>
    <ligand>
        <name>L-glutamine</name>
        <dbReference type="ChEBI" id="CHEBI:58359"/>
    </ligand>
</feature>
<feature type="domain" description="Glutamine amidotransferase type-2" evidence="10">
    <location>
        <begin position="2"/>
        <end position="217"/>
    </location>
</feature>
<dbReference type="InterPro" id="IPR017932">
    <property type="entry name" value="GATase_2_dom"/>
</dbReference>
<feature type="active site" description="For GATase activity" evidence="8">
    <location>
        <position position="2"/>
    </location>
</feature>
<dbReference type="GO" id="GO:0004066">
    <property type="term" value="F:asparagine synthase (glutamine-hydrolyzing) activity"/>
    <property type="evidence" value="ECO:0007669"/>
    <property type="project" value="UniProtKB-EC"/>
</dbReference>
<comment type="pathway">
    <text evidence="1">Amino-acid biosynthesis; L-asparagine biosynthesis; L-asparagine from L-aspartate (L-Gln route): step 1/1.</text>
</comment>
<keyword evidence="5 9" id="KW-0067">ATP-binding</keyword>
<keyword evidence="6 8" id="KW-0315">Glutamine amidotransferase</keyword>
<evidence type="ECO:0000256" key="7">
    <source>
        <dbReference type="ARBA" id="ARBA00048741"/>
    </source>
</evidence>
<keyword evidence="12" id="KW-1185">Reference proteome</keyword>
<dbReference type="PIRSF" id="PIRSF001589">
    <property type="entry name" value="Asn_synthetase_glu-h"/>
    <property type="match status" value="1"/>
</dbReference>
<evidence type="ECO:0000256" key="1">
    <source>
        <dbReference type="ARBA" id="ARBA00005187"/>
    </source>
</evidence>
<dbReference type="InterPro" id="IPR033738">
    <property type="entry name" value="AsnB_N"/>
</dbReference>
<comment type="catalytic activity">
    <reaction evidence="7">
        <text>L-aspartate + L-glutamine + ATP + H2O = L-asparagine + L-glutamate + AMP + diphosphate + H(+)</text>
        <dbReference type="Rhea" id="RHEA:12228"/>
        <dbReference type="ChEBI" id="CHEBI:15377"/>
        <dbReference type="ChEBI" id="CHEBI:15378"/>
        <dbReference type="ChEBI" id="CHEBI:29985"/>
        <dbReference type="ChEBI" id="CHEBI:29991"/>
        <dbReference type="ChEBI" id="CHEBI:30616"/>
        <dbReference type="ChEBI" id="CHEBI:33019"/>
        <dbReference type="ChEBI" id="CHEBI:58048"/>
        <dbReference type="ChEBI" id="CHEBI:58359"/>
        <dbReference type="ChEBI" id="CHEBI:456215"/>
        <dbReference type="EC" id="6.3.5.4"/>
    </reaction>
</comment>
<gene>
    <name evidence="11" type="primary">asnB</name>
    <name evidence="11" type="ORF">C7S18_23110</name>
</gene>
<dbReference type="GO" id="GO:0005829">
    <property type="term" value="C:cytosol"/>
    <property type="evidence" value="ECO:0007669"/>
    <property type="project" value="TreeGrafter"/>
</dbReference>
<keyword evidence="8" id="KW-0028">Amino-acid biosynthesis</keyword>
<dbReference type="CDD" id="cd01991">
    <property type="entry name" value="Asn_synthase_B_C"/>
    <property type="match status" value="1"/>
</dbReference>
<reference evidence="11 12" key="2">
    <citation type="submission" date="2018-03" db="EMBL/GenBank/DDBJ databases">
        <authorList>
            <person name="Keele B.F."/>
        </authorList>
    </citation>
    <scope>NUCLEOTIDE SEQUENCE [LARGE SCALE GENOMIC DNA]</scope>
    <source>
        <strain evidence="11 12">D13</strain>
    </source>
</reference>
<dbReference type="InterPro" id="IPR051786">
    <property type="entry name" value="ASN_synthetase/amidase"/>
</dbReference>
<evidence type="ECO:0000256" key="6">
    <source>
        <dbReference type="ARBA" id="ARBA00022962"/>
    </source>
</evidence>
<keyword evidence="4 9" id="KW-0547">Nucleotide-binding</keyword>
<dbReference type="InterPro" id="IPR001962">
    <property type="entry name" value="Asn_synthase"/>
</dbReference>
<evidence type="ECO:0000256" key="2">
    <source>
        <dbReference type="ARBA" id="ARBA00005752"/>
    </source>
</evidence>
<dbReference type="SUPFAM" id="SSF56235">
    <property type="entry name" value="N-terminal nucleophile aminohydrolases (Ntn hydrolases)"/>
    <property type="match status" value="1"/>
</dbReference>
<dbReference type="Pfam" id="PF00733">
    <property type="entry name" value="Asn_synthase"/>
    <property type="match status" value="1"/>
</dbReference>
<dbReference type="Proteomes" id="UP000241074">
    <property type="component" value="Chromosome"/>
</dbReference>
<dbReference type="GO" id="GO:0006529">
    <property type="term" value="P:asparagine biosynthetic process"/>
    <property type="evidence" value="ECO:0007669"/>
    <property type="project" value="UniProtKB-KW"/>
</dbReference>
<dbReference type="InterPro" id="IPR014729">
    <property type="entry name" value="Rossmann-like_a/b/a_fold"/>
</dbReference>
<dbReference type="SUPFAM" id="SSF52402">
    <property type="entry name" value="Adenine nucleotide alpha hydrolases-like"/>
    <property type="match status" value="1"/>
</dbReference>
<evidence type="ECO:0000313" key="11">
    <source>
        <dbReference type="EMBL" id="AVP99889.1"/>
    </source>
</evidence>
<protein>
    <recommendedName>
        <fullName evidence="3">asparagine synthase (glutamine-hydrolyzing)</fullName>
        <ecNumber evidence="3">6.3.5.4</ecNumber>
    </recommendedName>
</protein>
<evidence type="ECO:0000256" key="4">
    <source>
        <dbReference type="ARBA" id="ARBA00022741"/>
    </source>
</evidence>
<comment type="similarity">
    <text evidence="2">Belongs to the asparagine synthetase family.</text>
</comment>
<dbReference type="GO" id="GO:0005524">
    <property type="term" value="F:ATP binding"/>
    <property type="evidence" value="ECO:0007669"/>
    <property type="project" value="UniProtKB-KW"/>
</dbReference>
<dbReference type="Gene3D" id="3.40.50.620">
    <property type="entry name" value="HUPs"/>
    <property type="match status" value="1"/>
</dbReference>
<dbReference type="PROSITE" id="PS51278">
    <property type="entry name" value="GATASE_TYPE_2"/>
    <property type="match status" value="1"/>
</dbReference>
<evidence type="ECO:0000313" key="12">
    <source>
        <dbReference type="Proteomes" id="UP000241074"/>
    </source>
</evidence>
<proteinExistence type="inferred from homology"/>
<dbReference type="PANTHER" id="PTHR43284:SF1">
    <property type="entry name" value="ASPARAGINE SYNTHETASE"/>
    <property type="match status" value="1"/>
</dbReference>
<dbReference type="NCBIfam" id="TIGR01536">
    <property type="entry name" value="asn_synth_AEB"/>
    <property type="match status" value="1"/>
</dbReference>
<reference evidence="11 12" key="1">
    <citation type="submission" date="2018-03" db="EMBL/GenBank/DDBJ databases">
        <title>Ahniella affigens gen. nov., sp. nov., a gammaproteobacterium isolated from sandy soil near a stream.</title>
        <authorList>
            <person name="Ko Y."/>
            <person name="Kim J.-H."/>
        </authorList>
    </citation>
    <scope>NUCLEOTIDE SEQUENCE [LARGE SCALE GENOMIC DNA]</scope>
    <source>
        <strain evidence="11 12">D13</strain>
    </source>
</reference>
<evidence type="ECO:0000256" key="3">
    <source>
        <dbReference type="ARBA" id="ARBA00012737"/>
    </source>
</evidence>
<dbReference type="AlphaFoldDB" id="A0A2P1PYH0"/>
<keyword evidence="8" id="KW-0061">Asparagine biosynthesis</keyword>
<dbReference type="OrthoDB" id="9763290at2"/>
<sequence length="613" mass="66985">MCGLVAIYAYQHAALPVEREELRRIRDHMRLRGPDGHGEWLSADGRIGMGHRRLAIIDLDPRAAQPMTRANDRYVIVFNGEIYNYRSLRTELGRLGHEFRTQSDTEVILAAYQQYGSQMFAHLRGMYALAIFDQVEQRLLLGRDPFGIKPLYYADDGWTIRVASQVKALLAGGTISSAHEPAGLVGFLLTGSVPEPFTTHAGIRAVPAGSYVEVDAFGIRRIAMHSHLASLLHHTAPETLPRGALQERLRAAFADSVGAHLVADVPVGVFLSGGIDSAAVLALMREQSPNEIRSSTIVFEPFRGSELDESALAQSSADAYGATHTLRSVSNTELRDDLGALLAAMDQPSIDGINTWFAAKSCREQGLKVVNNGLGGDELLGGYPSFSTVPRWRRLAALPAALPGLGQLVRRISYPMLKQWRPHLIRAAGALELVDSLAGSYLLRRGLFMPFEIAGLIGPELTAAGLERLDIRQRLSASIQPDPGSDFARVTCLEASNYMRNQLLRDCDWASMAHSIEVRTPLVDWTLYQSLAGLIRSGNLARGKQLLAHAPRQPLPAAVVQRRKTGFAAPLTHSPWDSTVRIDVGESRFGVGMQSSPARNLAAYVWTAQGLPT</sequence>
<organism evidence="11 12">
    <name type="scientific">Ahniella affigens</name>
    <dbReference type="NCBI Taxonomy" id="2021234"/>
    <lineage>
        <taxon>Bacteria</taxon>
        <taxon>Pseudomonadati</taxon>
        <taxon>Pseudomonadota</taxon>
        <taxon>Gammaproteobacteria</taxon>
        <taxon>Lysobacterales</taxon>
        <taxon>Rhodanobacteraceae</taxon>
        <taxon>Ahniella</taxon>
    </lineage>
</organism>
<dbReference type="Gene3D" id="3.60.20.10">
    <property type="entry name" value="Glutamine Phosphoribosylpyrophosphate, subunit 1, domain 1"/>
    <property type="match status" value="1"/>
</dbReference>
<evidence type="ECO:0000256" key="5">
    <source>
        <dbReference type="ARBA" id="ARBA00022840"/>
    </source>
</evidence>
<dbReference type="EC" id="6.3.5.4" evidence="3"/>
<dbReference type="RefSeq" id="WP_106893808.1">
    <property type="nucleotide sequence ID" value="NZ_CP027860.1"/>
</dbReference>